<sequence length="163" mass="18971">MTRSVVNRVCFSIIICFLIMEGVITRTYTNFKVRDKERSSPSRWLTEKALDVWYGNKTMVDILFGGLSDAIERIAARPGRSADRVIPHYLKLILHKPENESEITTKRTIQEPIPPYIQDRMQIISRVDINFISEDNETIHTIQLRPQPDKKFERLKALAKKTV</sequence>
<evidence type="ECO:0000313" key="3">
    <source>
        <dbReference type="RefSeq" id="XP_035458817.2"/>
    </source>
</evidence>
<keyword evidence="1" id="KW-0472">Membrane</keyword>
<gene>
    <name evidence="3" type="primary">LOC118282040</name>
</gene>
<keyword evidence="2" id="KW-1185">Reference proteome</keyword>
<dbReference type="OrthoDB" id="7423251at2759"/>
<evidence type="ECO:0000256" key="1">
    <source>
        <dbReference type="SAM" id="Phobius"/>
    </source>
</evidence>
<keyword evidence="1" id="KW-1133">Transmembrane helix</keyword>
<feature type="transmembrane region" description="Helical" evidence="1">
    <location>
        <begin position="6"/>
        <end position="24"/>
    </location>
</feature>
<evidence type="ECO:0000313" key="2">
    <source>
        <dbReference type="Proteomes" id="UP000829999"/>
    </source>
</evidence>
<dbReference type="GeneID" id="118282040"/>
<organism evidence="2 3">
    <name type="scientific">Spodoptera frugiperda</name>
    <name type="common">Fall armyworm</name>
    <dbReference type="NCBI Taxonomy" id="7108"/>
    <lineage>
        <taxon>Eukaryota</taxon>
        <taxon>Metazoa</taxon>
        <taxon>Ecdysozoa</taxon>
        <taxon>Arthropoda</taxon>
        <taxon>Hexapoda</taxon>
        <taxon>Insecta</taxon>
        <taxon>Pterygota</taxon>
        <taxon>Neoptera</taxon>
        <taxon>Endopterygota</taxon>
        <taxon>Lepidoptera</taxon>
        <taxon>Glossata</taxon>
        <taxon>Ditrysia</taxon>
        <taxon>Noctuoidea</taxon>
        <taxon>Noctuidae</taxon>
        <taxon>Amphipyrinae</taxon>
        <taxon>Spodoptera</taxon>
    </lineage>
</organism>
<accession>A0A9R0EUL3</accession>
<dbReference type="RefSeq" id="XP_035458817.2">
    <property type="nucleotide sequence ID" value="XM_035602924.2"/>
</dbReference>
<reference evidence="3" key="1">
    <citation type="submission" date="2025-08" db="UniProtKB">
        <authorList>
            <consortium name="RefSeq"/>
        </authorList>
    </citation>
    <scope>IDENTIFICATION</scope>
    <source>
        <tissue evidence="3">Whole larval tissue</tissue>
    </source>
</reference>
<proteinExistence type="predicted"/>
<keyword evidence="1" id="KW-0812">Transmembrane</keyword>
<dbReference type="Proteomes" id="UP000829999">
    <property type="component" value="Chromosome 27"/>
</dbReference>
<name>A0A9R0EUL3_SPOFR</name>
<protein>
    <submittedName>
        <fullName evidence="3">Uncharacterized protein LOC118282040</fullName>
    </submittedName>
</protein>
<dbReference type="AlphaFoldDB" id="A0A9R0EUL3"/>